<dbReference type="Proteomes" id="UP000181962">
    <property type="component" value="Chromosome"/>
</dbReference>
<organism evidence="3 4">
    <name type="scientific">Bradyrhizobium japonicum</name>
    <dbReference type="NCBI Taxonomy" id="375"/>
    <lineage>
        <taxon>Bacteria</taxon>
        <taxon>Pseudomonadati</taxon>
        <taxon>Pseudomonadota</taxon>
        <taxon>Alphaproteobacteria</taxon>
        <taxon>Hyphomicrobiales</taxon>
        <taxon>Nitrobacteraceae</taxon>
        <taxon>Bradyrhizobium</taxon>
    </lineage>
</organism>
<dbReference type="PANTHER" id="PTHR33498:SF1">
    <property type="entry name" value="TRANSPOSASE FOR INSERTION SEQUENCE ELEMENT IS1557"/>
    <property type="match status" value="1"/>
</dbReference>
<feature type="domain" description="Transposase IS204/IS1001/IS1096/IS1165 DDE" evidence="1">
    <location>
        <begin position="378"/>
        <end position="513"/>
    </location>
</feature>
<dbReference type="RefSeq" id="WP_071916455.1">
    <property type="nucleotide sequence ID" value="NZ_CP017637.1"/>
</dbReference>
<protein>
    <submittedName>
        <fullName evidence="3">Transposase</fullName>
    </submittedName>
</protein>
<dbReference type="PANTHER" id="PTHR33498">
    <property type="entry name" value="TRANSPOSASE FOR INSERTION SEQUENCE ELEMENT IS1557"/>
    <property type="match status" value="1"/>
</dbReference>
<dbReference type="InterPro" id="IPR002560">
    <property type="entry name" value="Transposase_DDE"/>
</dbReference>
<name>A0A1L3FNG9_BRAJP</name>
<accession>A0A1L3FNG9</accession>
<feature type="domain" description="Transposase IS204/IS1001/IS1096/IS1165 DDE" evidence="1">
    <location>
        <begin position="158"/>
        <end position="254"/>
    </location>
</feature>
<dbReference type="Pfam" id="PF01610">
    <property type="entry name" value="DDE_Tnp_ISL3"/>
    <property type="match status" value="2"/>
</dbReference>
<sequence>MQQALHRSSLVPRGFVVESAYYEGDKAVIEIRASGSVGLCPLCGTVSRRVHSRYRRRVTDLPLSGRIVQLLVVARRFRCDAVLCGRQIFTERFDEGVPAPSARRTARLDSIVHHLGLALGGRPAAGFAKRLMLPVSKDTLLRVVRRRSRPPADPLRIIGIDDWAWRRNHRYASIICNLERRRVVTLLPDREPSTAQAWLAAHPTIAIVARDRGGGYGEAAAKALPHAVQVADRWHLMENASRAYLDAVRKSMRQIRSAIGATTINPELLTAAERLQYEGYLRREEANATILSLSKGGTPIKQIVRQTGHSRGLARQVIRGERHDVFRTRESSLDQHLPWLDDQWAAGCRNGAELWRRLRARGFRGSLRVVGEWTTRRRRAEKTDVETLHRIPSARTIARLMTVGRDTLSKAETVTVAAVEAGVPPLVEAREIIAEFHLMIRRKTEAGLVPWIERARASLVASFARGVTNDEAAVRAAITSPWSNGQTEGQITRLKLVRRQMYGRGKIDLLQARLIGAE</sequence>
<gene>
    <name evidence="3" type="ORF">BKD09_41555</name>
</gene>
<dbReference type="NCBIfam" id="NF033550">
    <property type="entry name" value="transpos_ISL3"/>
    <property type="match status" value="1"/>
</dbReference>
<dbReference type="InterPro" id="IPR029261">
    <property type="entry name" value="Transposase_Znf"/>
</dbReference>
<dbReference type="EMBL" id="CP017637">
    <property type="protein sequence ID" value="APG14846.1"/>
    <property type="molecule type" value="Genomic_DNA"/>
</dbReference>
<evidence type="ECO:0000313" key="3">
    <source>
        <dbReference type="EMBL" id="APG14846.1"/>
    </source>
</evidence>
<dbReference type="AlphaFoldDB" id="A0A1L3FNG9"/>
<evidence type="ECO:0000259" key="2">
    <source>
        <dbReference type="Pfam" id="PF14690"/>
    </source>
</evidence>
<dbReference type="InterPro" id="IPR047951">
    <property type="entry name" value="Transpos_ISL3"/>
</dbReference>
<dbReference type="OrthoDB" id="46712at2"/>
<reference evidence="3 4" key="1">
    <citation type="submission" date="2016-11" db="EMBL/GenBank/DDBJ databases">
        <title>Complete Genome Sequence of Bradyrhizobium sp. strain J5, an isolated from soybean nodule in Hokkaido.</title>
        <authorList>
            <person name="Kanehara K."/>
        </authorList>
    </citation>
    <scope>NUCLEOTIDE SEQUENCE [LARGE SCALE GENOMIC DNA]</scope>
    <source>
        <strain evidence="3 4">J5</strain>
    </source>
</reference>
<evidence type="ECO:0000313" key="4">
    <source>
        <dbReference type="Proteomes" id="UP000181962"/>
    </source>
</evidence>
<feature type="domain" description="Transposase IS204/IS1001/IS1096/IS1165 zinc-finger" evidence="2">
    <location>
        <begin position="38"/>
        <end position="81"/>
    </location>
</feature>
<dbReference type="Pfam" id="PF14690">
    <property type="entry name" value="Zn_ribbon_ISL3"/>
    <property type="match status" value="1"/>
</dbReference>
<proteinExistence type="predicted"/>
<evidence type="ECO:0000259" key="1">
    <source>
        <dbReference type="Pfam" id="PF01610"/>
    </source>
</evidence>